<dbReference type="Proteomes" id="UP000184082">
    <property type="component" value="Unassembled WGS sequence"/>
</dbReference>
<keyword evidence="4 6" id="KW-0368">Histidine biosynthesis</keyword>
<dbReference type="NCBIfam" id="NF002107">
    <property type="entry name" value="PRK00951.1-2"/>
    <property type="match status" value="1"/>
</dbReference>
<accession>A0A1M6S489</accession>
<dbReference type="InterPro" id="IPR038494">
    <property type="entry name" value="IGPD_sf"/>
</dbReference>
<dbReference type="PANTHER" id="PTHR23133">
    <property type="entry name" value="IMIDAZOLEGLYCEROL-PHOSPHATE DEHYDRATASE HIS7"/>
    <property type="match status" value="1"/>
</dbReference>
<comment type="subcellular location">
    <subcellularLocation>
        <location evidence="6 7">Cytoplasm</location>
    </subcellularLocation>
</comment>
<evidence type="ECO:0000256" key="6">
    <source>
        <dbReference type="HAMAP-Rule" id="MF_00076"/>
    </source>
</evidence>
<evidence type="ECO:0000256" key="2">
    <source>
        <dbReference type="ARBA" id="ARBA00016664"/>
    </source>
</evidence>
<dbReference type="SUPFAM" id="SSF54211">
    <property type="entry name" value="Ribosomal protein S5 domain 2-like"/>
    <property type="match status" value="2"/>
</dbReference>
<dbReference type="GO" id="GO:0004424">
    <property type="term" value="F:imidazoleglycerol-phosphate dehydratase activity"/>
    <property type="evidence" value="ECO:0007669"/>
    <property type="project" value="UniProtKB-UniRule"/>
</dbReference>
<dbReference type="GO" id="GO:0000105">
    <property type="term" value="P:L-histidine biosynthetic process"/>
    <property type="evidence" value="ECO:0007669"/>
    <property type="project" value="UniProtKB-UniRule"/>
</dbReference>
<dbReference type="RefSeq" id="WP_072968041.1">
    <property type="nucleotide sequence ID" value="NZ_FRAJ01000016.1"/>
</dbReference>
<dbReference type="PANTHER" id="PTHR23133:SF2">
    <property type="entry name" value="IMIDAZOLEGLYCEROL-PHOSPHATE DEHYDRATASE"/>
    <property type="match status" value="1"/>
</dbReference>
<protein>
    <recommendedName>
        <fullName evidence="2 6">Imidazoleglycerol-phosphate dehydratase</fullName>
        <shortName evidence="6">IGPD</shortName>
        <ecNumber evidence="6 7">4.2.1.19</ecNumber>
    </recommendedName>
</protein>
<evidence type="ECO:0000256" key="7">
    <source>
        <dbReference type="RuleBase" id="RU000599"/>
    </source>
</evidence>
<reference evidence="8 9" key="1">
    <citation type="submission" date="2016-11" db="EMBL/GenBank/DDBJ databases">
        <authorList>
            <person name="Jaros S."/>
            <person name="Januszkiewicz K."/>
            <person name="Wedrychowicz H."/>
        </authorList>
    </citation>
    <scope>NUCLEOTIDE SEQUENCE [LARGE SCALE GENOMIC DNA]</scope>
    <source>
        <strain evidence="8 9">DSM 14501</strain>
    </source>
</reference>
<dbReference type="InterPro" id="IPR000807">
    <property type="entry name" value="ImidazoleglycerolP_deHydtase"/>
</dbReference>
<sequence length="194" mass="21791">MREAKIYRRTDETEVQISINIDGEGKADINTGIKFFDHMLKTMAKHGQFNLNVKCVGDLEIDTHHTVEDIGIVLGKAIKKAIGSKEGIKRYGLAYTPMDESLSRIAIDMSGRSFLVYNVEFTREFVGDFETETLREFFTALTNNAELTLHINLLYGSNNHHIIESVFKGFGRAFKEAVSLNENIKGVLSTKGVL</sequence>
<dbReference type="Pfam" id="PF00475">
    <property type="entry name" value="IGPD"/>
    <property type="match status" value="1"/>
</dbReference>
<evidence type="ECO:0000313" key="9">
    <source>
        <dbReference type="Proteomes" id="UP000184082"/>
    </source>
</evidence>
<keyword evidence="5 6" id="KW-0456">Lyase</keyword>
<dbReference type="GO" id="GO:0005737">
    <property type="term" value="C:cytoplasm"/>
    <property type="evidence" value="ECO:0007669"/>
    <property type="project" value="UniProtKB-SubCell"/>
</dbReference>
<dbReference type="NCBIfam" id="NF002114">
    <property type="entry name" value="PRK00951.2-4"/>
    <property type="match status" value="1"/>
</dbReference>
<dbReference type="InterPro" id="IPR020568">
    <property type="entry name" value="Ribosomal_Su5_D2-typ_SF"/>
</dbReference>
<comment type="pathway">
    <text evidence="1 6 7">Amino-acid biosynthesis; L-histidine biosynthesis; L-histidine from 5-phospho-alpha-D-ribose 1-diphosphate: step 6/9.</text>
</comment>
<gene>
    <name evidence="6" type="primary">hisB</name>
    <name evidence="8" type="ORF">SAMN02745883_01957</name>
</gene>
<dbReference type="PROSITE" id="PS00954">
    <property type="entry name" value="IGP_DEHYDRATASE_1"/>
    <property type="match status" value="1"/>
</dbReference>
<comment type="similarity">
    <text evidence="6 7">Belongs to the imidazoleglycerol-phosphate dehydratase family.</text>
</comment>
<keyword evidence="3 6" id="KW-0028">Amino-acid biosynthesis</keyword>
<name>A0A1M6S489_9FIRM</name>
<dbReference type="UniPathway" id="UPA00031">
    <property type="reaction ID" value="UER00011"/>
</dbReference>
<evidence type="ECO:0000313" key="8">
    <source>
        <dbReference type="EMBL" id="SHK39654.1"/>
    </source>
</evidence>
<dbReference type="EC" id="4.2.1.19" evidence="6 7"/>
<keyword evidence="9" id="KW-1185">Reference proteome</keyword>
<keyword evidence="6" id="KW-0963">Cytoplasm</keyword>
<dbReference type="PROSITE" id="PS00955">
    <property type="entry name" value="IGP_DEHYDRATASE_2"/>
    <property type="match status" value="1"/>
</dbReference>
<dbReference type="NCBIfam" id="NF002111">
    <property type="entry name" value="PRK00951.2-1"/>
    <property type="match status" value="1"/>
</dbReference>
<comment type="catalytic activity">
    <reaction evidence="6 7">
        <text>D-erythro-1-(imidazol-4-yl)glycerol 3-phosphate = 3-(imidazol-4-yl)-2-oxopropyl phosphate + H2O</text>
        <dbReference type="Rhea" id="RHEA:11040"/>
        <dbReference type="ChEBI" id="CHEBI:15377"/>
        <dbReference type="ChEBI" id="CHEBI:57766"/>
        <dbReference type="ChEBI" id="CHEBI:58278"/>
        <dbReference type="EC" id="4.2.1.19"/>
    </reaction>
</comment>
<dbReference type="EMBL" id="FRAJ01000016">
    <property type="protein sequence ID" value="SHK39654.1"/>
    <property type="molecule type" value="Genomic_DNA"/>
</dbReference>
<evidence type="ECO:0000256" key="3">
    <source>
        <dbReference type="ARBA" id="ARBA00022605"/>
    </source>
</evidence>
<evidence type="ECO:0000256" key="5">
    <source>
        <dbReference type="ARBA" id="ARBA00023239"/>
    </source>
</evidence>
<organism evidence="8 9">
    <name type="scientific">Caminicella sporogenes DSM 14501</name>
    <dbReference type="NCBI Taxonomy" id="1121266"/>
    <lineage>
        <taxon>Bacteria</taxon>
        <taxon>Bacillati</taxon>
        <taxon>Bacillota</taxon>
        <taxon>Clostridia</taxon>
        <taxon>Peptostreptococcales</taxon>
        <taxon>Caminicellaceae</taxon>
        <taxon>Caminicella</taxon>
    </lineage>
</organism>
<dbReference type="STRING" id="1121266.SAMN02745883_01957"/>
<dbReference type="HAMAP" id="MF_00076">
    <property type="entry name" value="HisB"/>
    <property type="match status" value="1"/>
</dbReference>
<dbReference type="InterPro" id="IPR020565">
    <property type="entry name" value="ImidazoleglycerP_deHydtase_CS"/>
</dbReference>
<dbReference type="FunFam" id="3.30.230.40:FF:000001">
    <property type="entry name" value="Imidazoleglycerol-phosphate dehydratase HisB"/>
    <property type="match status" value="1"/>
</dbReference>
<proteinExistence type="inferred from homology"/>
<dbReference type="FunFam" id="3.30.230.40:FF:000003">
    <property type="entry name" value="Imidazoleglycerol-phosphate dehydratase HisB"/>
    <property type="match status" value="1"/>
</dbReference>
<dbReference type="Gene3D" id="3.30.230.40">
    <property type="entry name" value="Imidazole glycerol phosphate dehydratase, domain 1"/>
    <property type="match status" value="2"/>
</dbReference>
<dbReference type="AlphaFoldDB" id="A0A1M6S489"/>
<dbReference type="CDD" id="cd07914">
    <property type="entry name" value="IGPD"/>
    <property type="match status" value="1"/>
</dbReference>
<evidence type="ECO:0000256" key="1">
    <source>
        <dbReference type="ARBA" id="ARBA00005047"/>
    </source>
</evidence>
<evidence type="ECO:0000256" key="4">
    <source>
        <dbReference type="ARBA" id="ARBA00023102"/>
    </source>
</evidence>